<dbReference type="SUPFAM" id="SSF56601">
    <property type="entry name" value="beta-lactamase/transpeptidase-like"/>
    <property type="match status" value="1"/>
</dbReference>
<evidence type="ECO:0000313" key="3">
    <source>
        <dbReference type="EMBL" id="HER96435.1"/>
    </source>
</evidence>
<dbReference type="AlphaFoldDB" id="A0A7V2B179"/>
<name>A0A7V2B179_RHOMR</name>
<dbReference type="PRINTS" id="PR00922">
    <property type="entry name" value="DADACBPTASE3"/>
</dbReference>
<dbReference type="InterPro" id="IPR012338">
    <property type="entry name" value="Beta-lactam/transpept-like"/>
</dbReference>
<organism evidence="3">
    <name type="scientific">Rhodothermus marinus</name>
    <name type="common">Rhodothermus obamensis</name>
    <dbReference type="NCBI Taxonomy" id="29549"/>
    <lineage>
        <taxon>Bacteria</taxon>
        <taxon>Pseudomonadati</taxon>
        <taxon>Rhodothermota</taxon>
        <taxon>Rhodothermia</taxon>
        <taxon>Rhodothermales</taxon>
        <taxon>Rhodothermaceae</taxon>
        <taxon>Rhodothermus</taxon>
    </lineage>
</organism>
<dbReference type="Gene3D" id="3.50.80.20">
    <property type="entry name" value="D-Ala-D-Ala carboxypeptidase C, peptidase S13"/>
    <property type="match status" value="1"/>
</dbReference>
<dbReference type="PANTHER" id="PTHR30023">
    <property type="entry name" value="D-ALANYL-D-ALANINE CARBOXYPEPTIDASE"/>
    <property type="match status" value="1"/>
</dbReference>
<evidence type="ECO:0000256" key="2">
    <source>
        <dbReference type="ARBA" id="ARBA00022801"/>
    </source>
</evidence>
<dbReference type="GO" id="GO:0000270">
    <property type="term" value="P:peptidoglycan metabolic process"/>
    <property type="evidence" value="ECO:0007669"/>
    <property type="project" value="TreeGrafter"/>
</dbReference>
<proteinExistence type="inferred from homology"/>
<gene>
    <name evidence="3" type="primary">dacB</name>
    <name evidence="3" type="ORF">ENO59_07950</name>
</gene>
<evidence type="ECO:0000256" key="1">
    <source>
        <dbReference type="ARBA" id="ARBA00006096"/>
    </source>
</evidence>
<keyword evidence="3" id="KW-0645">Protease</keyword>
<dbReference type="NCBIfam" id="TIGR00666">
    <property type="entry name" value="PBP4"/>
    <property type="match status" value="1"/>
</dbReference>
<sequence length="477" mass="52425">MRSVFALGVALCLVIVMLGLRAPLSVEERLDAVRAQFTADQTFWGIYVQEVASGRVLAAQHAHQGLLPASVQKLLTTAAALDLLGPEFRYQTVLYLNGSIESGVLRGDLILRGSGDPTFGSPSWDGPDPLRQWAQALAKQGITRIQGRIIGDDNVFDNRPYADGWDVDYLTSQFTHGLGFAVSGLSYHDNYVVVRVAATQPGAPPRVRQEPMAYLHLENRAVTAARRYGEALGMERAFGSESLRLYGTVPVGYQGTLELPVANPTRYTLEAFRRYLVAEGIRVEADLVDVDDLPSPPRYDRAQPLLVHTSAPLEEIVQLINRRSHNFYAEQLFRTLSPDGTAEGAARRIQAFLRRQGIDTQGLSIRDGSGLSRKNLVPPVVLGELLRAMHHHPAREAFLTSLPQGGERRSTLEGRLHNVPVRAKTGSLMHVRTLCGYTTTADGRMVAFALMANNYTLPAPRVVHAIDQMVRALHASP</sequence>
<keyword evidence="2 3" id="KW-0378">Hydrolase</keyword>
<dbReference type="EC" id="3.4.16.4" evidence="3"/>
<dbReference type="GO" id="GO:0006508">
    <property type="term" value="P:proteolysis"/>
    <property type="evidence" value="ECO:0007669"/>
    <property type="project" value="InterPro"/>
</dbReference>
<accession>A0A7V2B179</accession>
<protein>
    <submittedName>
        <fullName evidence="3">D-alanyl-D-alanine carboxypeptidase/D-alanyl-D-alanine-endopeptidase</fullName>
        <ecNumber evidence="3">3.4.16.4</ecNumber>
    </submittedName>
</protein>
<reference evidence="3" key="1">
    <citation type="journal article" date="2020" name="mSystems">
        <title>Genome- and Community-Level Interaction Insights into Carbon Utilization and Element Cycling Functions of Hydrothermarchaeota in Hydrothermal Sediment.</title>
        <authorList>
            <person name="Zhou Z."/>
            <person name="Liu Y."/>
            <person name="Xu W."/>
            <person name="Pan J."/>
            <person name="Luo Z.H."/>
            <person name="Li M."/>
        </authorList>
    </citation>
    <scope>NUCLEOTIDE SEQUENCE [LARGE SCALE GENOMIC DNA]</scope>
    <source>
        <strain evidence="3">SpSt-143</strain>
    </source>
</reference>
<comment type="caution">
    <text evidence="3">The sequence shown here is derived from an EMBL/GenBank/DDBJ whole genome shotgun (WGS) entry which is preliminary data.</text>
</comment>
<comment type="similarity">
    <text evidence="1">Belongs to the peptidase S13 family.</text>
</comment>
<dbReference type="InterPro" id="IPR000667">
    <property type="entry name" value="Peptidase_S13"/>
</dbReference>
<dbReference type="GO" id="GO:0009002">
    <property type="term" value="F:serine-type D-Ala-D-Ala carboxypeptidase activity"/>
    <property type="evidence" value="ECO:0007669"/>
    <property type="project" value="UniProtKB-EC"/>
</dbReference>
<dbReference type="PANTHER" id="PTHR30023:SF0">
    <property type="entry name" value="PENICILLIN-SENSITIVE CARBOXYPEPTIDASE A"/>
    <property type="match status" value="1"/>
</dbReference>
<dbReference type="Pfam" id="PF02113">
    <property type="entry name" value="Peptidase_S13"/>
    <property type="match status" value="1"/>
</dbReference>
<dbReference type="EMBL" id="DSGB01000005">
    <property type="protein sequence ID" value="HER96435.1"/>
    <property type="molecule type" value="Genomic_DNA"/>
</dbReference>
<dbReference type="Gene3D" id="3.40.710.10">
    <property type="entry name" value="DD-peptidase/beta-lactamase superfamily"/>
    <property type="match status" value="1"/>
</dbReference>
<keyword evidence="3" id="KW-0121">Carboxypeptidase</keyword>